<dbReference type="GO" id="GO:0005975">
    <property type="term" value="P:carbohydrate metabolic process"/>
    <property type="evidence" value="ECO:0007669"/>
    <property type="project" value="UniProtKB-ARBA"/>
</dbReference>
<evidence type="ECO:0000256" key="2">
    <source>
        <dbReference type="ARBA" id="ARBA00022840"/>
    </source>
</evidence>
<dbReference type="SUPFAM" id="SSF54211">
    <property type="entry name" value="Ribosomal protein S5 domain 2-like"/>
    <property type="match status" value="1"/>
</dbReference>
<comment type="caution">
    <text evidence="4">The sequence shown here is derived from an EMBL/GenBank/DDBJ whole genome shotgun (WGS) entry which is preliminary data.</text>
</comment>
<dbReference type="Pfam" id="PF10509">
    <property type="entry name" value="GalKase_gal_bdg"/>
    <property type="match status" value="1"/>
</dbReference>
<keyword evidence="2" id="KW-0067">ATP-binding</keyword>
<protein>
    <recommendedName>
        <fullName evidence="3">CRAL/TRIO N-terminal domain-containing protein</fullName>
    </recommendedName>
</protein>
<dbReference type="InterPro" id="IPR011074">
    <property type="entry name" value="CRAL/TRIO_N_dom"/>
</dbReference>
<organism evidence="4 5">
    <name type="scientific">Kingdonia uniflora</name>
    <dbReference type="NCBI Taxonomy" id="39325"/>
    <lineage>
        <taxon>Eukaryota</taxon>
        <taxon>Viridiplantae</taxon>
        <taxon>Streptophyta</taxon>
        <taxon>Embryophyta</taxon>
        <taxon>Tracheophyta</taxon>
        <taxon>Spermatophyta</taxon>
        <taxon>Magnoliopsida</taxon>
        <taxon>Ranunculales</taxon>
        <taxon>Circaeasteraceae</taxon>
        <taxon>Kingdonia</taxon>
    </lineage>
</organism>
<feature type="domain" description="CRAL/TRIO N-terminal" evidence="3">
    <location>
        <begin position="325"/>
        <end position="350"/>
    </location>
</feature>
<dbReference type="SUPFAM" id="SSF46938">
    <property type="entry name" value="CRAL/TRIO N-terminal domain"/>
    <property type="match status" value="1"/>
</dbReference>
<dbReference type="PROSITE" id="PS00106">
    <property type="entry name" value="GALACTOKINASE"/>
    <property type="match status" value="1"/>
</dbReference>
<dbReference type="AlphaFoldDB" id="A0A7J7MKR0"/>
<name>A0A7J7MKR0_9MAGN</name>
<dbReference type="PANTHER" id="PTHR46277">
    <property type="entry name" value="OS03G0850700 PROTEIN"/>
    <property type="match status" value="1"/>
</dbReference>
<dbReference type="InterPro" id="IPR014721">
    <property type="entry name" value="Ribsml_uS5_D2-typ_fold_subgr"/>
</dbReference>
<sequence length="708" mass="81604">MELRNGKSKKHKKYLDEQLKAFRGRGARSKVKPIGFIPWLRHQNEYEIPLVAKDQVLIGAKIAWKKKKKCELRKIYDKYPIDDARKRNCPARIIQEDWEWFADLSYDPKVVAIRARNKVNRSKMQSPDTTGRTGIYRLVHYMISKNPETARTDYFLAGHACSDGSFLTPFLEAKVAEIKSNVEKNPESIHYDVDDDPVGQAYGPEKRVVHEREVGIHFFNFHRDEVVAAGREIFPRNQTNNPNEYDVLVDLVIDEDVEVSGRRGMLFRDIPVGEWFKYLSFLLKIIDESVSFGYGILCNNETEQTKVCLMRANVEKQDPSAKDIDDLLIRRFLRSRKLDIEKASTHFLKYLEWRARFVPNGSISESEMPSELGQNKIDTTMLDGGFTILIDLSIFCIVGLMVYSLDKICASMSRPNEKFVSIVDLKGWGYKYCDIRGYIGCLAIICSNLPTPSLVSSSSYMMEKCEDLPLPVFTSLEPFYGNGLQHEEADQLRFDNIKSKFLEVFGHQPELYARSPGRVNLIGEHIDYEGYSVLSMAIRQYTIVAIRKLDCVESPNLLRITNVNGQKYNMCTYPADPHQDIDLKNHKWGHYSFCQEILNQVLMEKKESKSGMEILNLFQKEGRPRGNWNGKKADSDFYKMIVNAYEVKKQELMVENEQLRALLHSMQVTDMVTIKNVLGSWGVRLKLYNLLLKAVQCDRPIICTSSFL</sequence>
<proteinExistence type="predicted"/>
<accession>A0A7J7MKR0</accession>
<evidence type="ECO:0000313" key="4">
    <source>
        <dbReference type="EMBL" id="KAF6155473.1"/>
    </source>
</evidence>
<dbReference type="GO" id="GO:0005524">
    <property type="term" value="F:ATP binding"/>
    <property type="evidence" value="ECO:0007669"/>
    <property type="project" value="UniProtKB-KW"/>
</dbReference>
<evidence type="ECO:0000313" key="5">
    <source>
        <dbReference type="Proteomes" id="UP000541444"/>
    </source>
</evidence>
<gene>
    <name evidence="4" type="ORF">GIB67_019999</name>
</gene>
<keyword evidence="1" id="KW-0547">Nucleotide-binding</keyword>
<dbReference type="InterPro" id="IPR019539">
    <property type="entry name" value="GalKase_N"/>
</dbReference>
<dbReference type="EMBL" id="JACGCM010001428">
    <property type="protein sequence ID" value="KAF6155473.1"/>
    <property type="molecule type" value="Genomic_DNA"/>
</dbReference>
<dbReference type="Gene3D" id="3.30.230.10">
    <property type="match status" value="1"/>
</dbReference>
<reference evidence="4 5" key="1">
    <citation type="journal article" date="2020" name="IScience">
        <title>Genome Sequencing of the Endangered Kingdonia uniflora (Circaeasteraceae, Ranunculales) Reveals Potential Mechanisms of Evolutionary Specialization.</title>
        <authorList>
            <person name="Sun Y."/>
            <person name="Deng T."/>
            <person name="Zhang A."/>
            <person name="Moore M.J."/>
            <person name="Landis J.B."/>
            <person name="Lin N."/>
            <person name="Zhang H."/>
            <person name="Zhang X."/>
            <person name="Huang J."/>
            <person name="Zhang X."/>
            <person name="Sun H."/>
            <person name="Wang H."/>
        </authorList>
    </citation>
    <scope>NUCLEOTIDE SEQUENCE [LARGE SCALE GENOMIC DNA]</scope>
    <source>
        <strain evidence="4">TB1705</strain>
        <tissue evidence="4">Leaf</tissue>
    </source>
</reference>
<dbReference type="Proteomes" id="UP000541444">
    <property type="component" value="Unassembled WGS sequence"/>
</dbReference>
<dbReference type="OrthoDB" id="1434354at2759"/>
<dbReference type="SMART" id="SM01100">
    <property type="entry name" value="CRAL_TRIO_N"/>
    <property type="match status" value="1"/>
</dbReference>
<evidence type="ECO:0000256" key="1">
    <source>
        <dbReference type="ARBA" id="ARBA00022741"/>
    </source>
</evidence>
<dbReference type="InterPro" id="IPR036865">
    <property type="entry name" value="CRAL-TRIO_dom_sf"/>
</dbReference>
<dbReference type="InterPro" id="IPR036273">
    <property type="entry name" value="CRAL/TRIO_N_dom_sf"/>
</dbReference>
<evidence type="ECO:0000259" key="3">
    <source>
        <dbReference type="SMART" id="SM01100"/>
    </source>
</evidence>
<keyword evidence="5" id="KW-1185">Reference proteome</keyword>
<dbReference type="InterPro" id="IPR020568">
    <property type="entry name" value="Ribosomal_Su5_D2-typ_SF"/>
</dbReference>
<dbReference type="Gene3D" id="3.40.525.10">
    <property type="entry name" value="CRAL-TRIO lipid binding domain"/>
    <property type="match status" value="1"/>
</dbReference>
<dbReference type="InterPro" id="IPR019741">
    <property type="entry name" value="Galactokinase_CS"/>
</dbReference>
<dbReference type="PANTHER" id="PTHR46277:SF3">
    <property type="entry name" value="BINDING PROTEIN, PUTATIVE-RELATED"/>
    <property type="match status" value="1"/>
</dbReference>